<dbReference type="EnsemblPlants" id="OBART10G01420.1">
    <property type="protein sequence ID" value="OBART10G01420.1"/>
    <property type="gene ID" value="OBART10G01420"/>
</dbReference>
<sequence length="126" mass="14167">MGRRLVWRGWNPRLSFGGSRGIGTRQRRCERVPEACGQSDRDGGHGGGGCANLRRVLIQTLVLLCRHLATRRWPRRACAGERGFILSDPLPLQPNCVDGFGARKKSRSYLIADQRYLDTGGKKDYR</sequence>
<evidence type="ECO:0000313" key="1">
    <source>
        <dbReference type="EnsemblPlants" id="OBART10G01420.1"/>
    </source>
</evidence>
<dbReference type="Gramene" id="OBART10G01420.1">
    <property type="protein sequence ID" value="OBART10G01420.1"/>
    <property type="gene ID" value="OBART10G01420"/>
</dbReference>
<dbReference type="Proteomes" id="UP000026960">
    <property type="component" value="Chromosome 10"/>
</dbReference>
<evidence type="ECO:0000313" key="2">
    <source>
        <dbReference type="Proteomes" id="UP000026960"/>
    </source>
</evidence>
<keyword evidence="2" id="KW-1185">Reference proteome</keyword>
<proteinExistence type="predicted"/>
<accession>A0A0D3HAV0</accession>
<organism evidence="1">
    <name type="scientific">Oryza barthii</name>
    <dbReference type="NCBI Taxonomy" id="65489"/>
    <lineage>
        <taxon>Eukaryota</taxon>
        <taxon>Viridiplantae</taxon>
        <taxon>Streptophyta</taxon>
        <taxon>Embryophyta</taxon>
        <taxon>Tracheophyta</taxon>
        <taxon>Spermatophyta</taxon>
        <taxon>Magnoliopsida</taxon>
        <taxon>Liliopsida</taxon>
        <taxon>Poales</taxon>
        <taxon>Poaceae</taxon>
        <taxon>BOP clade</taxon>
        <taxon>Oryzoideae</taxon>
        <taxon>Oryzeae</taxon>
        <taxon>Oryzinae</taxon>
        <taxon>Oryza</taxon>
    </lineage>
</organism>
<reference evidence="1" key="2">
    <citation type="submission" date="2015-03" db="UniProtKB">
        <authorList>
            <consortium name="EnsemblPlants"/>
        </authorList>
    </citation>
    <scope>IDENTIFICATION</scope>
</reference>
<protein>
    <submittedName>
        <fullName evidence="1">Uncharacterized protein</fullName>
    </submittedName>
</protein>
<reference evidence="1" key="1">
    <citation type="journal article" date="2009" name="Rice">
        <title>De Novo Next Generation Sequencing of Plant Genomes.</title>
        <authorList>
            <person name="Rounsley S."/>
            <person name="Marri P.R."/>
            <person name="Yu Y."/>
            <person name="He R."/>
            <person name="Sisneros N."/>
            <person name="Goicoechea J.L."/>
            <person name="Lee S.J."/>
            <person name="Angelova A."/>
            <person name="Kudrna D."/>
            <person name="Luo M."/>
            <person name="Affourtit J."/>
            <person name="Desany B."/>
            <person name="Knight J."/>
            <person name="Niazi F."/>
            <person name="Egholm M."/>
            <person name="Wing R.A."/>
        </authorList>
    </citation>
    <scope>NUCLEOTIDE SEQUENCE [LARGE SCALE GENOMIC DNA]</scope>
    <source>
        <strain evidence="1">cv. IRGC 105608</strain>
    </source>
</reference>
<dbReference type="HOGENOM" id="CLU_1984974_0_0_1"/>
<dbReference type="PaxDb" id="65489-OBART10G01420.1"/>
<dbReference type="AlphaFoldDB" id="A0A0D3HAV0"/>
<name>A0A0D3HAV0_9ORYZ</name>